<feature type="domain" description="OmpR/PhoB-type" evidence="8">
    <location>
        <begin position="124"/>
        <end position="221"/>
    </location>
</feature>
<dbReference type="PROSITE" id="PS51755">
    <property type="entry name" value="OMPR_PHOB"/>
    <property type="match status" value="1"/>
</dbReference>
<dbReference type="GO" id="GO:0000976">
    <property type="term" value="F:transcription cis-regulatory region binding"/>
    <property type="evidence" value="ECO:0007669"/>
    <property type="project" value="TreeGrafter"/>
</dbReference>
<keyword evidence="3" id="KW-0805">Transcription regulation</keyword>
<dbReference type="Proteomes" id="UP000249166">
    <property type="component" value="Unassembled WGS sequence"/>
</dbReference>
<keyword evidence="2" id="KW-0902">Two-component regulatory system</keyword>
<keyword evidence="4 7" id="KW-0238">DNA-binding</keyword>
<name>A0A328HBV0_ARTGO</name>
<evidence type="ECO:0000256" key="2">
    <source>
        <dbReference type="ARBA" id="ARBA00023012"/>
    </source>
</evidence>
<keyword evidence="6" id="KW-0804">Transcription</keyword>
<dbReference type="GO" id="GO:0005829">
    <property type="term" value="C:cytosol"/>
    <property type="evidence" value="ECO:0007669"/>
    <property type="project" value="TreeGrafter"/>
</dbReference>
<sequence>MSHILLLTNSTGSSVDILPALELLNHRVHILPAEPTALLETDPCDIVLLDARKDLVGARSLTQLLKATGLSAPLVLILTEGGMAAVSSAWAVDDIVLDSAGPAEVEARIRLSVARAVPDQDDAPSEIRAAGVVIDEASYTARVNGAALNLTFKEFELLKYLAQHPGRVFTRQQLLTEVWGYDYYGGTRTVDVHVRRLRAKLGADHENLISTVRNVGYRLTLIRQQEDELTEA</sequence>
<evidence type="ECO:0000313" key="10">
    <source>
        <dbReference type="Proteomes" id="UP000249166"/>
    </source>
</evidence>
<dbReference type="InterPro" id="IPR016032">
    <property type="entry name" value="Sig_transdc_resp-reg_C-effctor"/>
</dbReference>
<dbReference type="Pfam" id="PF00486">
    <property type="entry name" value="Trans_reg_C"/>
    <property type="match status" value="1"/>
</dbReference>
<dbReference type="SUPFAM" id="SSF46894">
    <property type="entry name" value="C-terminal effector domain of the bipartite response regulators"/>
    <property type="match status" value="1"/>
</dbReference>
<dbReference type="CDD" id="cd00383">
    <property type="entry name" value="trans_reg_C"/>
    <property type="match status" value="1"/>
</dbReference>
<dbReference type="SMART" id="SM00862">
    <property type="entry name" value="Trans_reg_C"/>
    <property type="match status" value="1"/>
</dbReference>
<dbReference type="PANTHER" id="PTHR48111:SF16">
    <property type="entry name" value="TRANSCRIPTIONAL REGULATORY PROTEIN GLNR"/>
    <property type="match status" value="1"/>
</dbReference>
<dbReference type="GO" id="GO:0000156">
    <property type="term" value="F:phosphorelay response regulator activity"/>
    <property type="evidence" value="ECO:0007669"/>
    <property type="project" value="TreeGrafter"/>
</dbReference>
<keyword evidence="1" id="KW-0597">Phosphoprotein</keyword>
<proteinExistence type="predicted"/>
<dbReference type="PANTHER" id="PTHR48111">
    <property type="entry name" value="REGULATOR OF RPOS"/>
    <property type="match status" value="1"/>
</dbReference>
<dbReference type="GO" id="GO:0032993">
    <property type="term" value="C:protein-DNA complex"/>
    <property type="evidence" value="ECO:0007669"/>
    <property type="project" value="TreeGrafter"/>
</dbReference>
<dbReference type="RefSeq" id="WP_111905167.1">
    <property type="nucleotide sequence ID" value="NZ_QLNP01000098.1"/>
</dbReference>
<organism evidence="9 10">
    <name type="scientific">Arthrobacter globiformis</name>
    <dbReference type="NCBI Taxonomy" id="1665"/>
    <lineage>
        <taxon>Bacteria</taxon>
        <taxon>Bacillati</taxon>
        <taxon>Actinomycetota</taxon>
        <taxon>Actinomycetes</taxon>
        <taxon>Micrococcales</taxon>
        <taxon>Micrococcaceae</taxon>
        <taxon>Arthrobacter</taxon>
    </lineage>
</organism>
<evidence type="ECO:0000256" key="6">
    <source>
        <dbReference type="ARBA" id="ARBA00023163"/>
    </source>
</evidence>
<dbReference type="AlphaFoldDB" id="A0A328HBV0"/>
<evidence type="ECO:0000256" key="1">
    <source>
        <dbReference type="ARBA" id="ARBA00022553"/>
    </source>
</evidence>
<comment type="caution">
    <text evidence="9">The sequence shown here is derived from an EMBL/GenBank/DDBJ whole genome shotgun (WGS) entry which is preliminary data.</text>
</comment>
<evidence type="ECO:0000256" key="5">
    <source>
        <dbReference type="ARBA" id="ARBA00023159"/>
    </source>
</evidence>
<dbReference type="Pfam" id="PF21695">
    <property type="entry name" value="GlnR_1st"/>
    <property type="match status" value="1"/>
</dbReference>
<feature type="DNA-binding region" description="OmpR/PhoB-type" evidence="7">
    <location>
        <begin position="124"/>
        <end position="221"/>
    </location>
</feature>
<evidence type="ECO:0000256" key="3">
    <source>
        <dbReference type="ARBA" id="ARBA00023015"/>
    </source>
</evidence>
<evidence type="ECO:0000256" key="4">
    <source>
        <dbReference type="ARBA" id="ARBA00023125"/>
    </source>
</evidence>
<dbReference type="FunFam" id="1.10.10.10:FF:000216">
    <property type="entry name" value="DNA-binding response regulator"/>
    <property type="match status" value="1"/>
</dbReference>
<reference evidence="9 10" key="1">
    <citation type="submission" date="2018-04" db="EMBL/GenBank/DDBJ databases">
        <title>Bacteria isolated from cave deposits of Manipur.</title>
        <authorList>
            <person name="Sahoo D."/>
            <person name="Sarangthem I."/>
            <person name="Nandeibam J."/>
        </authorList>
    </citation>
    <scope>NUCLEOTIDE SEQUENCE [LARGE SCALE GENOMIC DNA]</scope>
    <source>
        <strain evidence="10">mrc11</strain>
    </source>
</reference>
<dbReference type="OrthoDB" id="8927943at2"/>
<dbReference type="Gene3D" id="1.10.10.10">
    <property type="entry name" value="Winged helix-like DNA-binding domain superfamily/Winged helix DNA-binding domain"/>
    <property type="match status" value="1"/>
</dbReference>
<dbReference type="InterPro" id="IPR049170">
    <property type="entry name" value="GlnR_N"/>
</dbReference>
<gene>
    <name evidence="9" type="ORF">DBZ45_17730</name>
</gene>
<protein>
    <submittedName>
        <fullName evidence="9">DNA-binding response regulator</fullName>
    </submittedName>
</protein>
<keyword evidence="5" id="KW-0010">Activator</keyword>
<dbReference type="GO" id="GO:0006355">
    <property type="term" value="P:regulation of DNA-templated transcription"/>
    <property type="evidence" value="ECO:0007669"/>
    <property type="project" value="InterPro"/>
</dbReference>
<dbReference type="InterPro" id="IPR039420">
    <property type="entry name" value="WalR-like"/>
</dbReference>
<dbReference type="Gene3D" id="3.40.50.2300">
    <property type="match status" value="1"/>
</dbReference>
<evidence type="ECO:0000259" key="8">
    <source>
        <dbReference type="PROSITE" id="PS51755"/>
    </source>
</evidence>
<evidence type="ECO:0000256" key="7">
    <source>
        <dbReference type="PROSITE-ProRule" id="PRU01091"/>
    </source>
</evidence>
<dbReference type="InterPro" id="IPR036388">
    <property type="entry name" value="WH-like_DNA-bd_sf"/>
</dbReference>
<dbReference type="InterPro" id="IPR001867">
    <property type="entry name" value="OmpR/PhoB-type_DNA-bd"/>
</dbReference>
<evidence type="ECO:0000313" key="9">
    <source>
        <dbReference type="EMBL" id="RAM35989.1"/>
    </source>
</evidence>
<dbReference type="EMBL" id="QLNP01000098">
    <property type="protein sequence ID" value="RAM35989.1"/>
    <property type="molecule type" value="Genomic_DNA"/>
</dbReference>
<accession>A0A328HBV0</accession>